<dbReference type="EMBL" id="CM037014">
    <property type="protein sequence ID" value="KAH7687282.1"/>
    <property type="molecule type" value="Genomic_DNA"/>
</dbReference>
<dbReference type="Proteomes" id="UP000827976">
    <property type="component" value="Chromosome 4"/>
</dbReference>
<keyword evidence="2" id="KW-1185">Reference proteome</keyword>
<evidence type="ECO:0000313" key="1">
    <source>
        <dbReference type="EMBL" id="KAH7687282.1"/>
    </source>
</evidence>
<accession>A0ACB7WHM3</accession>
<reference evidence="2" key="1">
    <citation type="journal article" date="2022" name="Nat. Commun.">
        <title>Chromosome evolution and the genetic basis of agronomically important traits in greater yam.</title>
        <authorList>
            <person name="Bredeson J.V."/>
            <person name="Lyons J.B."/>
            <person name="Oniyinde I.O."/>
            <person name="Okereke N.R."/>
            <person name="Kolade O."/>
            <person name="Nnabue I."/>
            <person name="Nwadili C.O."/>
            <person name="Hribova E."/>
            <person name="Parker M."/>
            <person name="Nwogha J."/>
            <person name="Shu S."/>
            <person name="Carlson J."/>
            <person name="Kariba R."/>
            <person name="Muthemba S."/>
            <person name="Knop K."/>
            <person name="Barton G.J."/>
            <person name="Sherwood A.V."/>
            <person name="Lopez-Montes A."/>
            <person name="Asiedu R."/>
            <person name="Jamnadass R."/>
            <person name="Muchugi A."/>
            <person name="Goodstein D."/>
            <person name="Egesi C.N."/>
            <person name="Featherston J."/>
            <person name="Asfaw A."/>
            <person name="Simpson G.G."/>
            <person name="Dolezel J."/>
            <person name="Hendre P.S."/>
            <person name="Van Deynze A."/>
            <person name="Kumar P.L."/>
            <person name="Obidiegwu J.E."/>
            <person name="Bhattacharjee R."/>
            <person name="Rokhsar D.S."/>
        </authorList>
    </citation>
    <scope>NUCLEOTIDE SEQUENCE [LARGE SCALE GENOMIC DNA]</scope>
    <source>
        <strain evidence="2">cv. TDa95/00328</strain>
    </source>
</reference>
<gene>
    <name evidence="1" type="ORF">IHE45_04G157700</name>
</gene>
<evidence type="ECO:0000313" key="2">
    <source>
        <dbReference type="Proteomes" id="UP000827976"/>
    </source>
</evidence>
<proteinExistence type="predicted"/>
<comment type="caution">
    <text evidence="1">The sequence shown here is derived from an EMBL/GenBank/DDBJ whole genome shotgun (WGS) entry which is preliminary data.</text>
</comment>
<organism evidence="1 2">
    <name type="scientific">Dioscorea alata</name>
    <name type="common">Purple yam</name>
    <dbReference type="NCBI Taxonomy" id="55571"/>
    <lineage>
        <taxon>Eukaryota</taxon>
        <taxon>Viridiplantae</taxon>
        <taxon>Streptophyta</taxon>
        <taxon>Embryophyta</taxon>
        <taxon>Tracheophyta</taxon>
        <taxon>Spermatophyta</taxon>
        <taxon>Magnoliopsida</taxon>
        <taxon>Liliopsida</taxon>
        <taxon>Dioscoreales</taxon>
        <taxon>Dioscoreaceae</taxon>
        <taxon>Dioscorea</taxon>
    </lineage>
</organism>
<sequence>METPSSMRRVTRSQASSLPSHKKQGDAAASRSRTGTKAERSVLSDITNDSPIVGLAVEKTPSSALVKSRVQSKRTPGSGEALLRWQVKNLLEKVEEEGAGLAKKTSSGDRPLFLRASVGFPVSPAQLLAPTPANTPQIPSLSDIKEGKGSTTTTILTDSHEVNVSGSIEEDEDDDEDGEVDDEPLQELCQELMKMTVSEEENNRMPEFAGKHTRFVYSSDGEIEGEELVVAEKKFVSPNVVVLKGLPVPQGKHLRFQEEEN</sequence>
<name>A0ACB7WHM3_DIOAL</name>
<protein>
    <submittedName>
        <fullName evidence="1">Uncharacterized protein</fullName>
    </submittedName>
</protein>